<sequence>MKMRYLAALPILAALLAPLSSAQVPVFKFDKTKSRIGFNVKASVPIAGKFDKWEATMTFTSTDVKTGVLDIKAQADSVDTGSGMKDGKLKSKDFFDAENNPYITFHADKVVQTGPNTFDIPGTFTIRGVSKPQTLSMTVSGIGTGEGDIKGILAFDRKDYGMNSGIPFIKIADRVEVEVSLHGKRVSGPPMNVKQ</sequence>
<dbReference type="InterPro" id="IPR007372">
    <property type="entry name" value="Lipid/polyisoprenoid-bd_YceI"/>
</dbReference>
<evidence type="ECO:0000256" key="1">
    <source>
        <dbReference type="SAM" id="SignalP"/>
    </source>
</evidence>
<accession>A0AAU7ZU78</accession>
<evidence type="ECO:0000313" key="3">
    <source>
        <dbReference type="EMBL" id="XCB34492.1"/>
    </source>
</evidence>
<evidence type="ECO:0000259" key="2">
    <source>
        <dbReference type="SMART" id="SM00867"/>
    </source>
</evidence>
<feature type="chain" id="PRO_5043347200" evidence="1">
    <location>
        <begin position="23"/>
        <end position="195"/>
    </location>
</feature>
<dbReference type="SMART" id="SM00867">
    <property type="entry name" value="YceI"/>
    <property type="match status" value="1"/>
</dbReference>
<feature type="domain" description="Lipid/polyisoprenoid-binding YceI-like" evidence="2">
    <location>
        <begin position="26"/>
        <end position="184"/>
    </location>
</feature>
<dbReference type="PANTHER" id="PTHR34406">
    <property type="entry name" value="PROTEIN YCEI"/>
    <property type="match status" value="1"/>
</dbReference>
<proteinExistence type="predicted"/>
<reference evidence="3" key="2">
    <citation type="journal article" date="2024" name="Environ. Microbiol.">
        <title>Genome analysis and description of Tunturibacter gen. nov. expands the diversity of Terriglobia in tundra soils.</title>
        <authorList>
            <person name="Messyasz A."/>
            <person name="Mannisto M.K."/>
            <person name="Kerkhof L.J."/>
            <person name="Haggblom M.M."/>
        </authorList>
    </citation>
    <scope>NUCLEOTIDE SEQUENCE</scope>
    <source>
        <strain evidence="3">X5P6</strain>
    </source>
</reference>
<dbReference type="Gene3D" id="2.40.128.110">
    <property type="entry name" value="Lipid/polyisoprenoid-binding, YceI-like"/>
    <property type="match status" value="1"/>
</dbReference>
<dbReference type="AlphaFoldDB" id="A0AAU7ZU78"/>
<feature type="signal peptide" evidence="1">
    <location>
        <begin position="1"/>
        <end position="22"/>
    </location>
</feature>
<gene>
    <name evidence="3" type="ORF">RBB77_06285</name>
</gene>
<dbReference type="RefSeq" id="WP_353065690.1">
    <property type="nucleotide sequence ID" value="NZ_CP132942.1"/>
</dbReference>
<dbReference type="EMBL" id="CP132942">
    <property type="protein sequence ID" value="XCB34492.1"/>
    <property type="molecule type" value="Genomic_DNA"/>
</dbReference>
<dbReference type="PANTHER" id="PTHR34406:SF1">
    <property type="entry name" value="PROTEIN YCEI"/>
    <property type="match status" value="1"/>
</dbReference>
<name>A0AAU7ZU78_9BACT</name>
<reference evidence="3" key="1">
    <citation type="submission" date="2023-08" db="EMBL/GenBank/DDBJ databases">
        <authorList>
            <person name="Messyasz A."/>
            <person name="Mannisto M.K."/>
            <person name="Kerkhof L.J."/>
            <person name="Haggblom M."/>
        </authorList>
    </citation>
    <scope>NUCLEOTIDE SEQUENCE</scope>
    <source>
        <strain evidence="3">X5P6</strain>
    </source>
</reference>
<keyword evidence="1" id="KW-0732">Signal</keyword>
<dbReference type="Pfam" id="PF04264">
    <property type="entry name" value="YceI"/>
    <property type="match status" value="1"/>
</dbReference>
<dbReference type="InterPro" id="IPR036761">
    <property type="entry name" value="TTHA0802/YceI-like_sf"/>
</dbReference>
<dbReference type="SUPFAM" id="SSF101874">
    <property type="entry name" value="YceI-like"/>
    <property type="match status" value="1"/>
</dbReference>
<dbReference type="KEGG" id="tpsc:RBB77_06285"/>
<organism evidence="3">
    <name type="scientific">Tunturiibacter psychrotolerans</name>
    <dbReference type="NCBI Taxonomy" id="3069686"/>
    <lineage>
        <taxon>Bacteria</taxon>
        <taxon>Pseudomonadati</taxon>
        <taxon>Acidobacteriota</taxon>
        <taxon>Terriglobia</taxon>
        <taxon>Terriglobales</taxon>
        <taxon>Acidobacteriaceae</taxon>
        <taxon>Tunturiibacter</taxon>
    </lineage>
</organism>
<protein>
    <submittedName>
        <fullName evidence="3">YceI family protein</fullName>
    </submittedName>
</protein>